<feature type="non-terminal residue" evidence="2">
    <location>
        <position position="404"/>
    </location>
</feature>
<feature type="non-terminal residue" evidence="2">
    <location>
        <position position="1"/>
    </location>
</feature>
<feature type="compositionally biased region" description="Polar residues" evidence="1">
    <location>
        <begin position="142"/>
        <end position="159"/>
    </location>
</feature>
<evidence type="ECO:0000256" key="1">
    <source>
        <dbReference type="SAM" id="MobiDB-lite"/>
    </source>
</evidence>
<evidence type="ECO:0000313" key="3">
    <source>
        <dbReference type="Proteomes" id="UP000591131"/>
    </source>
</evidence>
<comment type="caution">
    <text evidence="2">The sequence shown here is derived from an EMBL/GenBank/DDBJ whole genome shotgun (WGS) entry which is preliminary data.</text>
</comment>
<organism evidence="2 3">
    <name type="scientific">Perkinsus chesapeaki</name>
    <name type="common">Clam parasite</name>
    <name type="synonym">Perkinsus andrewsi</name>
    <dbReference type="NCBI Taxonomy" id="330153"/>
    <lineage>
        <taxon>Eukaryota</taxon>
        <taxon>Sar</taxon>
        <taxon>Alveolata</taxon>
        <taxon>Perkinsozoa</taxon>
        <taxon>Perkinsea</taxon>
        <taxon>Perkinsida</taxon>
        <taxon>Perkinsidae</taxon>
        <taxon>Perkinsus</taxon>
    </lineage>
</organism>
<feature type="region of interest" description="Disordered" evidence="1">
    <location>
        <begin position="1"/>
        <end position="23"/>
    </location>
</feature>
<dbReference type="EMBL" id="JAAPAO010002062">
    <property type="protein sequence ID" value="KAF4648304.1"/>
    <property type="molecule type" value="Genomic_DNA"/>
</dbReference>
<feature type="compositionally biased region" description="Low complexity" evidence="1">
    <location>
        <begin position="160"/>
        <end position="170"/>
    </location>
</feature>
<proteinExistence type="predicted"/>
<dbReference type="Proteomes" id="UP000591131">
    <property type="component" value="Unassembled WGS sequence"/>
</dbReference>
<protein>
    <recommendedName>
        <fullName evidence="4">Retrotransposon gag domain-containing protein</fullName>
    </recommendedName>
</protein>
<feature type="region of interest" description="Disordered" evidence="1">
    <location>
        <begin position="119"/>
        <end position="170"/>
    </location>
</feature>
<keyword evidence="3" id="KW-1185">Reference proteome</keyword>
<feature type="compositionally biased region" description="Pro residues" evidence="1">
    <location>
        <begin position="1"/>
        <end position="11"/>
    </location>
</feature>
<evidence type="ECO:0008006" key="4">
    <source>
        <dbReference type="Google" id="ProtNLM"/>
    </source>
</evidence>
<evidence type="ECO:0000313" key="2">
    <source>
        <dbReference type="EMBL" id="KAF4648304.1"/>
    </source>
</evidence>
<accession>A0A7J6KMZ2</accession>
<gene>
    <name evidence="2" type="ORF">FOL47_003445</name>
</gene>
<dbReference type="AlphaFoldDB" id="A0A7J6KMZ2"/>
<reference evidence="2 3" key="1">
    <citation type="submission" date="2020-04" db="EMBL/GenBank/DDBJ databases">
        <title>Perkinsus chesapeaki whole genome sequence.</title>
        <authorList>
            <person name="Bogema D.R."/>
        </authorList>
    </citation>
    <scope>NUCLEOTIDE SEQUENCE [LARGE SCALE GENOMIC DNA]</scope>
    <source>
        <strain evidence="2">ATCC PRA-425</strain>
    </source>
</reference>
<dbReference type="OrthoDB" id="10499323at2759"/>
<name>A0A7J6KMZ2_PERCH</name>
<sequence>RARTASPPPPGEQGAQQHYHPRTVTPGEFAEFREQIGDSLKGITDTITLITSQLRELQADKAAPAVVNMDRELLSPEDESPTVTDPVWLAQPKTGVQIQPGGADAVNFPFDPYLVSRTSTTSNATHARASPEPARMVPSASKGLQSTPVFGATTSHPNLPTSSTQTPPTTTQDLADRYGQYPNIALQQRSSTVPQTPAGPHGASGSQPPRVWGCKVFSEVLASVRKSAKLPGGPYLGTGDSRCLGEFLRELEVDLTFAAGDPVWKLAFLLNMLSHGVQAEILQTYALVNGQPIENHLAEGHYVFVLEAVQQIIRQVYSTADDRRKVINKFNSLKIGKATIAQYDYQFDLLRTEVQIISGQSLSEDTVMAHYLNGLGEDAQSFAEVHLSGVTSFAELRRRVRAFW</sequence>
<feature type="region of interest" description="Disordered" evidence="1">
    <location>
        <begin position="189"/>
        <end position="208"/>
    </location>
</feature>